<feature type="domain" description="TRAF-type" evidence="5">
    <location>
        <begin position="34"/>
        <end position="85"/>
    </location>
</feature>
<dbReference type="PANTHER" id="PTHR10131:SF94">
    <property type="entry name" value="TNF RECEPTOR-ASSOCIATED FACTOR 4"/>
    <property type="match status" value="1"/>
</dbReference>
<reference evidence="6" key="1">
    <citation type="submission" date="2014-11" db="EMBL/GenBank/DDBJ databases">
        <authorList>
            <person name="Otto D Thomas"/>
            <person name="Naeem Raeece"/>
        </authorList>
    </citation>
    <scope>NUCLEOTIDE SEQUENCE</scope>
</reference>
<dbReference type="GO" id="GO:0043122">
    <property type="term" value="P:regulation of canonical NF-kappaB signal transduction"/>
    <property type="evidence" value="ECO:0007669"/>
    <property type="project" value="TreeGrafter"/>
</dbReference>
<feature type="zinc finger region" description="TRAF-type" evidence="4">
    <location>
        <begin position="34"/>
        <end position="85"/>
    </location>
</feature>
<evidence type="ECO:0000313" key="6">
    <source>
        <dbReference type="EMBL" id="CEM55495.1"/>
    </source>
</evidence>
<dbReference type="PANTHER" id="PTHR10131">
    <property type="entry name" value="TNF RECEPTOR ASSOCIATED FACTOR"/>
    <property type="match status" value="1"/>
</dbReference>
<dbReference type="EMBL" id="CDMZ01005881">
    <property type="protein sequence ID" value="CEM55495.1"/>
    <property type="molecule type" value="Genomic_DNA"/>
</dbReference>
<keyword evidence="2 4" id="KW-0863">Zinc-finger</keyword>
<dbReference type="FunFam" id="3.30.40.10:FF:000121">
    <property type="entry name" value="TNF receptor-associated factor"/>
    <property type="match status" value="1"/>
</dbReference>
<dbReference type="Gene3D" id="3.30.40.10">
    <property type="entry name" value="Zinc/RING finger domain, C3HC4 (zinc finger)"/>
    <property type="match status" value="2"/>
</dbReference>
<dbReference type="AlphaFoldDB" id="A0A0G4IE76"/>
<gene>
    <name evidence="6" type="ORF">Cvel_13589</name>
</gene>
<proteinExistence type="predicted"/>
<dbReference type="GO" id="GO:0008270">
    <property type="term" value="F:zinc ion binding"/>
    <property type="evidence" value="ECO:0007669"/>
    <property type="project" value="UniProtKB-KW"/>
</dbReference>
<dbReference type="PROSITE" id="PS50145">
    <property type="entry name" value="ZF_TRAF"/>
    <property type="match status" value="1"/>
</dbReference>
<keyword evidence="3 4" id="KW-0862">Zinc</keyword>
<dbReference type="PhylomeDB" id="A0A0G4IE76"/>
<evidence type="ECO:0000256" key="1">
    <source>
        <dbReference type="ARBA" id="ARBA00022723"/>
    </source>
</evidence>
<dbReference type="Pfam" id="PF02176">
    <property type="entry name" value="zf-TRAF"/>
    <property type="match status" value="1"/>
</dbReference>
<name>A0A0G4IE76_9ALVE</name>
<protein>
    <recommendedName>
        <fullName evidence="5">TRAF-type domain-containing protein</fullName>
    </recommendedName>
</protein>
<dbReference type="InterPro" id="IPR001293">
    <property type="entry name" value="Znf_TRAF"/>
</dbReference>
<evidence type="ECO:0000256" key="4">
    <source>
        <dbReference type="PROSITE-ProRule" id="PRU00207"/>
    </source>
</evidence>
<evidence type="ECO:0000256" key="3">
    <source>
        <dbReference type="ARBA" id="ARBA00022833"/>
    </source>
</evidence>
<organism evidence="6">
    <name type="scientific">Chromera velia CCMP2878</name>
    <dbReference type="NCBI Taxonomy" id="1169474"/>
    <lineage>
        <taxon>Eukaryota</taxon>
        <taxon>Sar</taxon>
        <taxon>Alveolata</taxon>
        <taxon>Colpodellida</taxon>
        <taxon>Chromeraceae</taxon>
        <taxon>Chromera</taxon>
    </lineage>
</organism>
<dbReference type="SUPFAM" id="SSF49599">
    <property type="entry name" value="TRAF domain-like"/>
    <property type="match status" value="1"/>
</dbReference>
<sequence length="148" mass="16773">MKRGPLAAHKETCEYRRVPCLFCDEQIPHNASETHLETCAKFPVECPNACGQKIARGDTAAHIERRCGETEVDCAFSGCGARMKRKLTDEHDEQNMKKHMMLLLMEMNKLKNNDTQQFHVRFENFEVQAAAMSRGEGFVSGPISFQGH</sequence>
<evidence type="ECO:0000256" key="2">
    <source>
        <dbReference type="ARBA" id="ARBA00022771"/>
    </source>
</evidence>
<dbReference type="InterPro" id="IPR013083">
    <property type="entry name" value="Znf_RING/FYVE/PHD"/>
</dbReference>
<dbReference type="VEuPathDB" id="CryptoDB:Cvel_13589"/>
<accession>A0A0G4IE76</accession>
<keyword evidence="1 4" id="KW-0479">Metal-binding</keyword>
<evidence type="ECO:0000259" key="5">
    <source>
        <dbReference type="PROSITE" id="PS50145"/>
    </source>
</evidence>